<dbReference type="NCBIfam" id="NF010068">
    <property type="entry name" value="PRK13548.1"/>
    <property type="match status" value="1"/>
</dbReference>
<reference evidence="6 7" key="1">
    <citation type="submission" date="2016-10" db="EMBL/GenBank/DDBJ databases">
        <authorList>
            <person name="de Groot N.N."/>
        </authorList>
    </citation>
    <scope>NUCLEOTIDE SEQUENCE [LARGE SCALE GENOMIC DNA]</scope>
    <source>
        <strain evidence="7">P4B,CCM 7963,CECT 7998,DSM 25260,IBRC-M 10614,KCTC 13821</strain>
    </source>
</reference>
<dbReference type="FunFam" id="3.40.50.300:FF:000134">
    <property type="entry name" value="Iron-enterobactin ABC transporter ATP-binding protein"/>
    <property type="match status" value="1"/>
</dbReference>
<keyword evidence="2" id="KW-0547">Nucleotide-binding</keyword>
<dbReference type="RefSeq" id="WP_091579514.1">
    <property type="nucleotide sequence ID" value="NZ_FNDU01000001.1"/>
</dbReference>
<dbReference type="Proteomes" id="UP000199017">
    <property type="component" value="Unassembled WGS sequence"/>
</dbReference>
<keyword evidence="1" id="KW-0813">Transport</keyword>
<gene>
    <name evidence="6" type="ORF">SAMN05216352_101142</name>
</gene>
<keyword evidence="7" id="KW-1185">Reference proteome</keyword>
<dbReference type="InterPro" id="IPR002808">
    <property type="entry name" value="AdoCbi_amidolase"/>
</dbReference>
<evidence type="ECO:0000256" key="4">
    <source>
        <dbReference type="ARBA" id="ARBA00022967"/>
    </source>
</evidence>
<proteinExistence type="predicted"/>
<dbReference type="CDD" id="cd03214">
    <property type="entry name" value="ABC_Iron-Siderophores_B12_Hemin"/>
    <property type="match status" value="1"/>
</dbReference>
<dbReference type="PROSITE" id="PS50893">
    <property type="entry name" value="ABC_TRANSPORTER_2"/>
    <property type="match status" value="1"/>
</dbReference>
<dbReference type="OrthoDB" id="9787851at2"/>
<dbReference type="PROSITE" id="PS00211">
    <property type="entry name" value="ABC_TRANSPORTER_1"/>
    <property type="match status" value="1"/>
</dbReference>
<dbReference type="InterPro" id="IPR003439">
    <property type="entry name" value="ABC_transporter-like_ATP-bd"/>
</dbReference>
<evidence type="ECO:0000313" key="7">
    <source>
        <dbReference type="Proteomes" id="UP000199017"/>
    </source>
</evidence>
<dbReference type="PANTHER" id="PTHR42794">
    <property type="entry name" value="HEMIN IMPORT ATP-BINDING PROTEIN HMUV"/>
    <property type="match status" value="1"/>
</dbReference>
<dbReference type="SMART" id="SM00382">
    <property type="entry name" value="AAA"/>
    <property type="match status" value="1"/>
</dbReference>
<dbReference type="STRING" id="930129.SAMN05216352_101142"/>
<accession>A0A1G8BZS9</accession>
<dbReference type="InterPro" id="IPR003593">
    <property type="entry name" value="AAA+_ATPase"/>
</dbReference>
<dbReference type="GO" id="GO:0005524">
    <property type="term" value="F:ATP binding"/>
    <property type="evidence" value="ECO:0007669"/>
    <property type="project" value="UniProtKB-KW"/>
</dbReference>
<keyword evidence="4" id="KW-1278">Translocase</keyword>
<name>A0A1G8BZS9_9BACI</name>
<evidence type="ECO:0000313" key="6">
    <source>
        <dbReference type="EMBL" id="SDH38702.1"/>
    </source>
</evidence>
<dbReference type="Gene3D" id="3.40.50.300">
    <property type="entry name" value="P-loop containing nucleotide triphosphate hydrolases"/>
    <property type="match status" value="1"/>
</dbReference>
<dbReference type="PANTHER" id="PTHR42794:SF1">
    <property type="entry name" value="HEMIN IMPORT ATP-BINDING PROTEIN HMUV"/>
    <property type="match status" value="1"/>
</dbReference>
<evidence type="ECO:0000259" key="5">
    <source>
        <dbReference type="PROSITE" id="PS50893"/>
    </source>
</evidence>
<keyword evidence="3 6" id="KW-0067">ATP-binding</keyword>
<evidence type="ECO:0000256" key="1">
    <source>
        <dbReference type="ARBA" id="ARBA00022448"/>
    </source>
</evidence>
<dbReference type="Pfam" id="PF00005">
    <property type="entry name" value="ABC_tran"/>
    <property type="match status" value="1"/>
</dbReference>
<protein>
    <submittedName>
        <fullName evidence="6">Iron complex transport system ATP-binding protein</fullName>
    </submittedName>
</protein>
<dbReference type="GO" id="GO:0016887">
    <property type="term" value="F:ATP hydrolysis activity"/>
    <property type="evidence" value="ECO:0007669"/>
    <property type="project" value="InterPro"/>
</dbReference>
<evidence type="ECO:0000256" key="2">
    <source>
        <dbReference type="ARBA" id="ARBA00022741"/>
    </source>
</evidence>
<dbReference type="InterPro" id="IPR017871">
    <property type="entry name" value="ABC_transporter-like_CS"/>
</dbReference>
<dbReference type="EMBL" id="FNDU01000001">
    <property type="protein sequence ID" value="SDH38702.1"/>
    <property type="molecule type" value="Genomic_DNA"/>
</dbReference>
<sequence length="495" mass="54834">MLELKGVAGGYGSVPVVKNVNFQVNAGEILGIIGPNGSGKSTLLKFIYGFLQPEKGQIVIDDQPLTSYSQKNLAKKIAVLPQQTDSAFSYTVRQVVELGRYPHQTGWFSSNSEKDEKVVNKAMNDTGVFSFADQPIDSLSGGEKQRVLLARALAQEPDILLLDEPTNHLDISYQLSLLDTLKDWTNSKQLTVIAVLHDLNMAAMYSHRILLMDQGQQIALDKPSYVLEKTVLEKVYDAHLQRKEHPSVPSPLITLEPSDRSFEQPSDLLNTLTFDETEERVCISSRFYWKTLSSAVIGAGFGWHRFFVNRHVDKDYDCDNPQEEYGAYLQNISLETADTVGMMTAALLKDGSFIRLKDSEGDVLVYATAGTSNAVDVSKAYENAVQSFTIGTINIWIFIDGKLTEAAYAQVMMTATEAKSKALLDHKIIDNHTRTLATGTSTDSMLVAAVHSGKEYMYGGTASPLGKKIGKAVYDAVAETLEKYNQRKNENEEWE</sequence>
<feature type="domain" description="ABC transporter" evidence="5">
    <location>
        <begin position="2"/>
        <end position="239"/>
    </location>
</feature>
<organism evidence="6 7">
    <name type="scientific">Alteribacillus bidgolensis</name>
    <dbReference type="NCBI Taxonomy" id="930129"/>
    <lineage>
        <taxon>Bacteria</taxon>
        <taxon>Bacillati</taxon>
        <taxon>Bacillota</taxon>
        <taxon>Bacilli</taxon>
        <taxon>Bacillales</taxon>
        <taxon>Bacillaceae</taxon>
        <taxon>Alteribacillus</taxon>
    </lineage>
</organism>
<dbReference type="InterPro" id="IPR027417">
    <property type="entry name" value="P-loop_NTPase"/>
</dbReference>
<evidence type="ECO:0000256" key="3">
    <source>
        <dbReference type="ARBA" id="ARBA00022840"/>
    </source>
</evidence>
<dbReference type="SUPFAM" id="SSF52540">
    <property type="entry name" value="P-loop containing nucleoside triphosphate hydrolases"/>
    <property type="match status" value="1"/>
</dbReference>
<dbReference type="Pfam" id="PF01955">
    <property type="entry name" value="CbiZ"/>
    <property type="match status" value="1"/>
</dbReference>
<dbReference type="AlphaFoldDB" id="A0A1G8BZS9"/>